<feature type="transmembrane region" description="Helical" evidence="1">
    <location>
        <begin position="76"/>
        <end position="102"/>
    </location>
</feature>
<gene>
    <name evidence="2" type="ORF">dnl_59850</name>
</gene>
<organism evidence="2 3">
    <name type="scientific">Desulfonema limicola</name>
    <dbReference type="NCBI Taxonomy" id="45656"/>
    <lineage>
        <taxon>Bacteria</taxon>
        <taxon>Pseudomonadati</taxon>
        <taxon>Thermodesulfobacteriota</taxon>
        <taxon>Desulfobacteria</taxon>
        <taxon>Desulfobacterales</taxon>
        <taxon>Desulfococcaceae</taxon>
        <taxon>Desulfonema</taxon>
    </lineage>
</organism>
<dbReference type="EMBL" id="CP061799">
    <property type="protein sequence ID" value="QTA83572.1"/>
    <property type="molecule type" value="Genomic_DNA"/>
</dbReference>
<reference evidence="2" key="1">
    <citation type="journal article" date="2021" name="Microb. Physiol.">
        <title>Proteogenomic Insights into the Physiology of Marine, Sulfate-Reducing, Filamentous Desulfonema limicola and Desulfonema magnum.</title>
        <authorList>
            <person name="Schnaars V."/>
            <person name="Wohlbrand L."/>
            <person name="Scheve S."/>
            <person name="Hinrichs C."/>
            <person name="Reinhardt R."/>
            <person name="Rabus R."/>
        </authorList>
    </citation>
    <scope>NUCLEOTIDE SEQUENCE</scope>
    <source>
        <strain evidence="2">5ac10</strain>
    </source>
</reference>
<keyword evidence="1" id="KW-0472">Membrane</keyword>
<evidence type="ECO:0000256" key="1">
    <source>
        <dbReference type="SAM" id="Phobius"/>
    </source>
</evidence>
<proteinExistence type="predicted"/>
<evidence type="ECO:0000313" key="2">
    <source>
        <dbReference type="EMBL" id="QTA83572.1"/>
    </source>
</evidence>
<sequence>MFKKLLYSLLKYLDKYTQERRQHLEKLNDLDRFNDNFAKSVSWDPIVKSRIRSAFCTKRMVKSKKNRISFKPSIQFLFFILVFIGVPSLTLVKVFVIAGYSMNEKWPLIPFMSVFFLIGIPYCLWELKPIYFDLNKREFIKKSSHGYEKISIDHIHALQMIKDRSHLDENYYELNVVLKNHDRLNIICHSNGKSIRKQAKELSEILSIPFWDMTT</sequence>
<evidence type="ECO:0000313" key="3">
    <source>
        <dbReference type="Proteomes" id="UP000663720"/>
    </source>
</evidence>
<protein>
    <submittedName>
        <fullName evidence="2">Uncharacterized protein</fullName>
    </submittedName>
</protein>
<feature type="transmembrane region" description="Helical" evidence="1">
    <location>
        <begin position="108"/>
        <end position="127"/>
    </location>
</feature>
<dbReference type="KEGG" id="dli:dnl_59850"/>
<accession>A0A975BDL6</accession>
<keyword evidence="1" id="KW-0812">Transmembrane</keyword>
<keyword evidence="1" id="KW-1133">Transmembrane helix</keyword>
<dbReference type="AlphaFoldDB" id="A0A975BDL6"/>
<keyword evidence="3" id="KW-1185">Reference proteome</keyword>
<name>A0A975BDL6_9BACT</name>
<dbReference type="Proteomes" id="UP000663720">
    <property type="component" value="Chromosome"/>
</dbReference>